<name>A2SS97_METLZ</name>
<organism evidence="1 2">
    <name type="scientific">Methanocorpusculum labreanum (strain ATCC 43576 / DSM 4855 / Z)</name>
    <dbReference type="NCBI Taxonomy" id="410358"/>
    <lineage>
        <taxon>Archaea</taxon>
        <taxon>Methanobacteriati</taxon>
        <taxon>Methanobacteriota</taxon>
        <taxon>Stenosarchaea group</taxon>
        <taxon>Methanomicrobia</taxon>
        <taxon>Methanomicrobiales</taxon>
        <taxon>Methanocorpusculaceae</taxon>
        <taxon>Methanocorpusculum</taxon>
    </lineage>
</organism>
<dbReference type="KEGG" id="mla:Mlab_1034"/>
<dbReference type="Proteomes" id="UP000000365">
    <property type="component" value="Chromosome"/>
</dbReference>
<evidence type="ECO:0000313" key="2">
    <source>
        <dbReference type="Proteomes" id="UP000000365"/>
    </source>
</evidence>
<keyword evidence="2" id="KW-1185">Reference proteome</keyword>
<dbReference type="AlphaFoldDB" id="A2SS97"/>
<dbReference type="HOGENOM" id="CLU_2504968_0_0_2"/>
<proteinExistence type="predicted"/>
<protein>
    <submittedName>
        <fullName evidence="1">Uncharacterized protein</fullName>
    </submittedName>
</protein>
<dbReference type="EMBL" id="CP000559">
    <property type="protein sequence ID" value="ABN07203.1"/>
    <property type="molecule type" value="Genomic_DNA"/>
</dbReference>
<reference evidence="1 2" key="1">
    <citation type="journal article" date="2009" name="Stand. Genomic Sci.">
        <title>Complete genome sequence of Methanocorpusculum labreanum type strain Z.</title>
        <authorList>
            <person name="Anderson I.J."/>
            <person name="Sieprawska-Lupa M."/>
            <person name="Goltsman E."/>
            <person name="Lapidus A."/>
            <person name="Copeland A."/>
            <person name="Glavina Del Rio T."/>
            <person name="Tice H."/>
            <person name="Dalin E."/>
            <person name="Barry K."/>
            <person name="Pitluck S."/>
            <person name="Hauser L."/>
            <person name="Land M."/>
            <person name="Lucas S."/>
            <person name="Richardson P."/>
            <person name="Whitman W.B."/>
            <person name="Kyrpides N.C."/>
        </authorList>
    </citation>
    <scope>NUCLEOTIDE SEQUENCE [LARGE SCALE GENOMIC DNA]</scope>
    <source>
        <strain evidence="2">ATCC 43576 / DSM 4855 / Z</strain>
    </source>
</reference>
<sequence>MRHAAGAKGDQSYPIFIEAGTLLEGVRSVYSIVIVWYFDIWREFFGGVPTSTTILDGKRDITRGKCLDFSVFFMAGRTLKAYDIS</sequence>
<accession>A2SS97</accession>
<gene>
    <name evidence="1" type="ordered locus">Mlab_1034</name>
</gene>
<evidence type="ECO:0000313" key="1">
    <source>
        <dbReference type="EMBL" id="ABN07203.1"/>
    </source>
</evidence>